<feature type="compositionally biased region" description="Polar residues" evidence="1">
    <location>
        <begin position="248"/>
        <end position="261"/>
    </location>
</feature>
<proteinExistence type="predicted"/>
<evidence type="ECO:0000313" key="2">
    <source>
        <dbReference type="EMBL" id="KAK7207835.1"/>
    </source>
</evidence>
<dbReference type="Proteomes" id="UP001498771">
    <property type="component" value="Unassembled WGS sequence"/>
</dbReference>
<dbReference type="EMBL" id="JBBJBU010000001">
    <property type="protein sequence ID" value="KAK7207835.1"/>
    <property type="molecule type" value="Genomic_DNA"/>
</dbReference>
<sequence>ARVRSPAAGLPQRKTERRESRERAKRRRPSQRERVQIARQGPGRQAGHPFRYRLKEQVARGDACPVLFSPLLPSSRTVLLIYRPPSAGFRLQRADKSQIWAARSGQGFTNVPLATSREAFAFGKLHSNGKSYCRPLLYTAVLRSIGGICSLPLRLARPSSEKANRTTTALVTVAAVHPGRWIALLLIQARLVGVPITSPLAVGRRQLCVLITRHKHTEGERQREGMWWLALKVNARQSNLYMHTVTSPRPNALSTGRQPQCSRHAEARVV</sequence>
<feature type="non-terminal residue" evidence="2">
    <location>
        <position position="1"/>
    </location>
</feature>
<dbReference type="GeneID" id="90040227"/>
<reference evidence="2 3" key="1">
    <citation type="submission" date="2024-03" db="EMBL/GenBank/DDBJ databases">
        <title>Genome-scale model development and genomic sequencing of the oleaginous clade Lipomyces.</title>
        <authorList>
            <consortium name="Lawrence Berkeley National Laboratory"/>
            <person name="Czajka J.J."/>
            <person name="Han Y."/>
            <person name="Kim J."/>
            <person name="Mondo S.J."/>
            <person name="Hofstad B.A."/>
            <person name="Robles A."/>
            <person name="Haridas S."/>
            <person name="Riley R."/>
            <person name="LaButti K."/>
            <person name="Pangilinan J."/>
            <person name="Andreopoulos W."/>
            <person name="Lipzen A."/>
            <person name="Yan J."/>
            <person name="Wang M."/>
            <person name="Ng V."/>
            <person name="Grigoriev I.V."/>
            <person name="Spatafora J.W."/>
            <person name="Magnuson J.K."/>
            <person name="Baker S.E."/>
            <person name="Pomraning K.R."/>
        </authorList>
    </citation>
    <scope>NUCLEOTIDE SEQUENCE [LARGE SCALE GENOMIC DNA]</scope>
    <source>
        <strain evidence="2 3">Phaff 52-87</strain>
    </source>
</reference>
<organism evidence="2 3">
    <name type="scientific">Myxozyma melibiosi</name>
    <dbReference type="NCBI Taxonomy" id="54550"/>
    <lineage>
        <taxon>Eukaryota</taxon>
        <taxon>Fungi</taxon>
        <taxon>Dikarya</taxon>
        <taxon>Ascomycota</taxon>
        <taxon>Saccharomycotina</taxon>
        <taxon>Lipomycetes</taxon>
        <taxon>Lipomycetales</taxon>
        <taxon>Lipomycetaceae</taxon>
        <taxon>Myxozyma</taxon>
    </lineage>
</organism>
<keyword evidence="3" id="KW-1185">Reference proteome</keyword>
<evidence type="ECO:0000313" key="3">
    <source>
        <dbReference type="Proteomes" id="UP001498771"/>
    </source>
</evidence>
<protein>
    <submittedName>
        <fullName evidence="2">Uncharacterized protein</fullName>
    </submittedName>
</protein>
<evidence type="ECO:0000256" key="1">
    <source>
        <dbReference type="SAM" id="MobiDB-lite"/>
    </source>
</evidence>
<name>A0ABR1FDE2_9ASCO</name>
<feature type="region of interest" description="Disordered" evidence="1">
    <location>
        <begin position="1"/>
        <end position="49"/>
    </location>
</feature>
<accession>A0ABR1FDE2</accession>
<gene>
    <name evidence="2" type="ORF">BZA70DRAFT_301120</name>
</gene>
<feature type="compositionally biased region" description="Basic and acidic residues" evidence="1">
    <location>
        <begin position="13"/>
        <end position="22"/>
    </location>
</feature>
<feature type="region of interest" description="Disordered" evidence="1">
    <location>
        <begin position="248"/>
        <end position="270"/>
    </location>
</feature>
<dbReference type="RefSeq" id="XP_064770868.1">
    <property type="nucleotide sequence ID" value="XM_064914715.1"/>
</dbReference>
<comment type="caution">
    <text evidence="2">The sequence shown here is derived from an EMBL/GenBank/DDBJ whole genome shotgun (WGS) entry which is preliminary data.</text>
</comment>